<feature type="domain" description="O-antigen ligase-related" evidence="6">
    <location>
        <begin position="8"/>
        <end position="109"/>
    </location>
</feature>
<protein>
    <submittedName>
        <fullName evidence="7">Putative O-antigen polymerase</fullName>
    </submittedName>
</protein>
<evidence type="ECO:0000313" key="7">
    <source>
        <dbReference type="EMBL" id="GBG08017.1"/>
    </source>
</evidence>
<proteinExistence type="predicted"/>
<evidence type="ECO:0000256" key="3">
    <source>
        <dbReference type="ARBA" id="ARBA00022989"/>
    </source>
</evidence>
<sequence length="471" mass="54103">MVPFGITLLGIATIAAIFSTDIFTKLLPDSIQSRIENINFQQNSVLERGTFYSDAWKAIKDYPMFGAGGGAWGTFYEKYQNNPYISSQTHNFFLQVLLEIGFMGFAVLIILLVGVYFYFIRSYFRSPEIKRIPYLIFFIFTTAILLHSILDFNMSYVFLSFLVFICLGGMLAINDSKAFKWQKNIKITKQKYLYPITLAIGCSISLFLSLNHLSASTSFRDAQLEATNGGAFHKLMETVNTTIARSSNPEFYDLKLQLLLSAYNQTPDTEYIKQAEEVLKHIKTKEAFFKRFVYRELEIYMLQQQYTQASELLEAEIPNYPWDIDLYVELASVYFETGLAELDGGSSEVARAEWDKAKLLFNSIQNKAKELNLLSEFQYQGREFGLTPELALPLGQIAFYEGNYSLALEYLSTRLDQQFNDANDIEATIYYAAALNKMNDDNISILQDMYDKLNDEDTKIVKSRYELLLSY</sequence>
<dbReference type="SUPFAM" id="SSF48452">
    <property type="entry name" value="TPR-like"/>
    <property type="match status" value="1"/>
</dbReference>
<evidence type="ECO:0000256" key="4">
    <source>
        <dbReference type="ARBA" id="ARBA00023136"/>
    </source>
</evidence>
<dbReference type="Pfam" id="PF04932">
    <property type="entry name" value="Wzy_C"/>
    <property type="match status" value="1"/>
</dbReference>
<dbReference type="InterPro" id="IPR011990">
    <property type="entry name" value="TPR-like_helical_dom_sf"/>
</dbReference>
<feature type="transmembrane region" description="Helical" evidence="5">
    <location>
        <begin position="132"/>
        <end position="150"/>
    </location>
</feature>
<feature type="transmembrane region" description="Helical" evidence="5">
    <location>
        <begin position="92"/>
        <end position="120"/>
    </location>
</feature>
<gene>
    <name evidence="7" type="ORF">PAT3040_02584</name>
</gene>
<dbReference type="Proteomes" id="UP000245202">
    <property type="component" value="Unassembled WGS sequence"/>
</dbReference>
<comment type="subcellular location">
    <subcellularLocation>
        <location evidence="1">Membrane</location>
        <topology evidence="1">Multi-pass membrane protein</topology>
    </subcellularLocation>
</comment>
<feature type="transmembrane region" description="Helical" evidence="5">
    <location>
        <begin position="156"/>
        <end position="173"/>
    </location>
</feature>
<dbReference type="AlphaFoldDB" id="A0A2R5EN77"/>
<reference evidence="7 8" key="1">
    <citation type="submission" date="2017-08" db="EMBL/GenBank/DDBJ databases">
        <title>Substantial Increase in Enzyme Production by Combined Drug-Resistance Mutations in Paenibacillus agaridevorans.</title>
        <authorList>
            <person name="Tanaka Y."/>
            <person name="Funane K."/>
            <person name="Hosaka T."/>
            <person name="Shiwa Y."/>
            <person name="Fujita N."/>
            <person name="Miyazaki T."/>
            <person name="Yoshikawa H."/>
            <person name="Murakami K."/>
            <person name="Kasahara K."/>
            <person name="Inaoka T."/>
            <person name="Hiraga Y."/>
            <person name="Ochi K."/>
        </authorList>
    </citation>
    <scope>NUCLEOTIDE SEQUENCE [LARGE SCALE GENOMIC DNA]</scope>
    <source>
        <strain evidence="7 8">T-3040</strain>
    </source>
</reference>
<name>A0A2R5EN77_9BACL</name>
<dbReference type="GO" id="GO:0016020">
    <property type="term" value="C:membrane"/>
    <property type="evidence" value="ECO:0007669"/>
    <property type="project" value="UniProtKB-SubCell"/>
</dbReference>
<evidence type="ECO:0000256" key="1">
    <source>
        <dbReference type="ARBA" id="ARBA00004141"/>
    </source>
</evidence>
<dbReference type="EMBL" id="BDQX01000128">
    <property type="protein sequence ID" value="GBG08017.1"/>
    <property type="molecule type" value="Genomic_DNA"/>
</dbReference>
<evidence type="ECO:0000313" key="8">
    <source>
        <dbReference type="Proteomes" id="UP000245202"/>
    </source>
</evidence>
<feature type="transmembrane region" description="Helical" evidence="5">
    <location>
        <begin position="193"/>
        <end position="210"/>
    </location>
</feature>
<keyword evidence="2 5" id="KW-0812">Transmembrane</keyword>
<dbReference type="InterPro" id="IPR051533">
    <property type="entry name" value="WaaL-like"/>
</dbReference>
<keyword evidence="3 5" id="KW-1133">Transmembrane helix</keyword>
<dbReference type="PANTHER" id="PTHR37422">
    <property type="entry name" value="TEICHURONIC ACID BIOSYNTHESIS PROTEIN TUAE"/>
    <property type="match status" value="1"/>
</dbReference>
<evidence type="ECO:0000256" key="5">
    <source>
        <dbReference type="SAM" id="Phobius"/>
    </source>
</evidence>
<dbReference type="Gene3D" id="1.25.40.10">
    <property type="entry name" value="Tetratricopeptide repeat domain"/>
    <property type="match status" value="1"/>
</dbReference>
<keyword evidence="4 5" id="KW-0472">Membrane</keyword>
<dbReference type="InterPro" id="IPR007016">
    <property type="entry name" value="O-antigen_ligase-rel_domated"/>
</dbReference>
<organism evidence="7 8">
    <name type="scientific">Paenibacillus agaridevorans</name>
    <dbReference type="NCBI Taxonomy" id="171404"/>
    <lineage>
        <taxon>Bacteria</taxon>
        <taxon>Bacillati</taxon>
        <taxon>Bacillota</taxon>
        <taxon>Bacilli</taxon>
        <taxon>Bacillales</taxon>
        <taxon>Paenibacillaceae</taxon>
        <taxon>Paenibacillus</taxon>
    </lineage>
</organism>
<dbReference type="PANTHER" id="PTHR37422:SF13">
    <property type="entry name" value="LIPOPOLYSACCHARIDE BIOSYNTHESIS PROTEIN PA4999-RELATED"/>
    <property type="match status" value="1"/>
</dbReference>
<evidence type="ECO:0000256" key="2">
    <source>
        <dbReference type="ARBA" id="ARBA00022692"/>
    </source>
</evidence>
<comment type="caution">
    <text evidence="7">The sequence shown here is derived from an EMBL/GenBank/DDBJ whole genome shotgun (WGS) entry which is preliminary data.</text>
</comment>
<keyword evidence="8" id="KW-1185">Reference proteome</keyword>
<evidence type="ECO:0000259" key="6">
    <source>
        <dbReference type="Pfam" id="PF04932"/>
    </source>
</evidence>
<accession>A0A2R5EN77</accession>